<evidence type="ECO:0000313" key="3">
    <source>
        <dbReference type="EnsemblProtists" id="EOD33187"/>
    </source>
</evidence>
<evidence type="ECO:0000256" key="1">
    <source>
        <dbReference type="SAM" id="Coils"/>
    </source>
</evidence>
<protein>
    <submittedName>
        <fullName evidence="3">Uncharacterized protein</fullName>
    </submittedName>
</protein>
<proteinExistence type="predicted"/>
<feature type="region of interest" description="Disordered" evidence="2">
    <location>
        <begin position="1"/>
        <end position="69"/>
    </location>
</feature>
<reference evidence="4" key="1">
    <citation type="journal article" date="2013" name="Nature">
        <title>Pan genome of the phytoplankton Emiliania underpins its global distribution.</title>
        <authorList>
            <person name="Read B.A."/>
            <person name="Kegel J."/>
            <person name="Klute M.J."/>
            <person name="Kuo A."/>
            <person name="Lefebvre S.C."/>
            <person name="Maumus F."/>
            <person name="Mayer C."/>
            <person name="Miller J."/>
            <person name="Monier A."/>
            <person name="Salamov A."/>
            <person name="Young J."/>
            <person name="Aguilar M."/>
            <person name="Claverie J.M."/>
            <person name="Frickenhaus S."/>
            <person name="Gonzalez K."/>
            <person name="Herman E.K."/>
            <person name="Lin Y.C."/>
            <person name="Napier J."/>
            <person name="Ogata H."/>
            <person name="Sarno A.F."/>
            <person name="Shmutz J."/>
            <person name="Schroeder D."/>
            <person name="de Vargas C."/>
            <person name="Verret F."/>
            <person name="von Dassow P."/>
            <person name="Valentin K."/>
            <person name="Van de Peer Y."/>
            <person name="Wheeler G."/>
            <person name="Dacks J.B."/>
            <person name="Delwiche C.F."/>
            <person name="Dyhrman S.T."/>
            <person name="Glockner G."/>
            <person name="John U."/>
            <person name="Richards T."/>
            <person name="Worden A.Z."/>
            <person name="Zhang X."/>
            <person name="Grigoriev I.V."/>
            <person name="Allen A.E."/>
            <person name="Bidle K."/>
            <person name="Borodovsky M."/>
            <person name="Bowler C."/>
            <person name="Brownlee C."/>
            <person name="Cock J.M."/>
            <person name="Elias M."/>
            <person name="Gladyshev V.N."/>
            <person name="Groth M."/>
            <person name="Guda C."/>
            <person name="Hadaegh A."/>
            <person name="Iglesias-Rodriguez M.D."/>
            <person name="Jenkins J."/>
            <person name="Jones B.M."/>
            <person name="Lawson T."/>
            <person name="Leese F."/>
            <person name="Lindquist E."/>
            <person name="Lobanov A."/>
            <person name="Lomsadze A."/>
            <person name="Malik S.B."/>
            <person name="Marsh M.E."/>
            <person name="Mackinder L."/>
            <person name="Mock T."/>
            <person name="Mueller-Roeber B."/>
            <person name="Pagarete A."/>
            <person name="Parker M."/>
            <person name="Probert I."/>
            <person name="Quesneville H."/>
            <person name="Raines C."/>
            <person name="Rensing S.A."/>
            <person name="Riano-Pachon D.M."/>
            <person name="Richier S."/>
            <person name="Rokitta S."/>
            <person name="Shiraiwa Y."/>
            <person name="Soanes D.M."/>
            <person name="van der Giezen M."/>
            <person name="Wahlund T.M."/>
            <person name="Williams B."/>
            <person name="Wilson W."/>
            <person name="Wolfe G."/>
            <person name="Wurch L.L."/>
        </authorList>
    </citation>
    <scope>NUCLEOTIDE SEQUENCE</scope>
</reference>
<dbReference type="HOGENOM" id="CLU_869986_0_0_1"/>
<dbReference type="KEGG" id="ehx:EMIHUDRAFT_98879"/>
<evidence type="ECO:0000256" key="2">
    <source>
        <dbReference type="SAM" id="MobiDB-lite"/>
    </source>
</evidence>
<dbReference type="PaxDb" id="2903-EOD33187"/>
<keyword evidence="4" id="KW-1185">Reference proteome</keyword>
<accession>A0A0D3KBQ2</accession>
<organism evidence="3 4">
    <name type="scientific">Emiliania huxleyi (strain CCMP1516)</name>
    <dbReference type="NCBI Taxonomy" id="280463"/>
    <lineage>
        <taxon>Eukaryota</taxon>
        <taxon>Haptista</taxon>
        <taxon>Haptophyta</taxon>
        <taxon>Prymnesiophyceae</taxon>
        <taxon>Isochrysidales</taxon>
        <taxon>Noelaerhabdaceae</taxon>
        <taxon>Emiliania</taxon>
    </lineage>
</organism>
<dbReference type="RefSeq" id="XP_005785616.1">
    <property type="nucleotide sequence ID" value="XM_005785559.1"/>
</dbReference>
<dbReference type="Proteomes" id="UP000013827">
    <property type="component" value="Unassembled WGS sequence"/>
</dbReference>
<feature type="coiled-coil region" evidence="1">
    <location>
        <begin position="197"/>
        <end position="224"/>
    </location>
</feature>
<dbReference type="EnsemblProtists" id="EOD33187">
    <property type="protein sequence ID" value="EOD33187"/>
    <property type="gene ID" value="EMIHUDRAFT_98879"/>
</dbReference>
<feature type="coiled-coil region" evidence="1">
    <location>
        <begin position="97"/>
        <end position="173"/>
    </location>
</feature>
<dbReference type="GeneID" id="17278458"/>
<evidence type="ECO:0000313" key="4">
    <source>
        <dbReference type="Proteomes" id="UP000013827"/>
    </source>
</evidence>
<keyword evidence="1" id="KW-0175">Coiled coil</keyword>
<reference evidence="3" key="2">
    <citation type="submission" date="2024-10" db="UniProtKB">
        <authorList>
            <consortium name="EnsemblProtists"/>
        </authorList>
    </citation>
    <scope>IDENTIFICATION</scope>
</reference>
<name>A0A0D3KBQ2_EMIH1</name>
<dbReference type="AlphaFoldDB" id="A0A0D3KBQ2"/>
<feature type="compositionally biased region" description="Basic residues" evidence="2">
    <location>
        <begin position="30"/>
        <end position="40"/>
    </location>
</feature>
<sequence>MGRNGASPLQPTRARSWELLAEVEAEKRANGKKGKKKKKGGGAGGAGPSQEPEEGTEAPSEADAAEAAKKAEEARLLLLLETLTEERMRFGITAESQAAAAAEVAEAARLAEEAEAAEEEAEAEDEAAAEEEAVTEAAAAAAAAAVALAAAEAAAAEAKLAAAKEKRAATAAARAKAAAARMATPRRMETRGGDDETRLLRRRVQEMEQANLELKSELADVERRRRHLAGMVFRLQRRNAVLSAAAEQRSGAVSFLKKGSGLWSRQVHILSTMLARWHVDNVVELCLKTLYFMRSGHAARTHVALVDPEYAEAVAARNAS</sequence>